<accession>A0A2A5QRZ6</accession>
<comment type="similarity">
    <text evidence="1 7">Belongs to the cytochrome P450 family.</text>
</comment>
<dbReference type="GO" id="GO:0016705">
    <property type="term" value="F:oxidoreductase activity, acting on paired donors, with incorporation or reduction of molecular oxygen"/>
    <property type="evidence" value="ECO:0007669"/>
    <property type="project" value="InterPro"/>
</dbReference>
<dbReference type="PRINTS" id="PR00385">
    <property type="entry name" value="P450"/>
</dbReference>
<dbReference type="RefSeq" id="WP_097378523.1">
    <property type="nucleotide sequence ID" value="NZ_NXNI01000001.1"/>
</dbReference>
<protein>
    <recommendedName>
        <fullName evidence="10">Cytochrome P450</fullName>
    </recommendedName>
</protein>
<dbReference type="InterPro" id="IPR017972">
    <property type="entry name" value="Cyt_P450_CS"/>
</dbReference>
<proteinExistence type="inferred from homology"/>
<dbReference type="PANTHER" id="PTHR24291">
    <property type="entry name" value="CYTOCHROME P450 FAMILY 4"/>
    <property type="match status" value="1"/>
</dbReference>
<evidence type="ECO:0008006" key="10">
    <source>
        <dbReference type="Google" id="ProtNLM"/>
    </source>
</evidence>
<keyword evidence="9" id="KW-1185">Reference proteome</keyword>
<evidence type="ECO:0000256" key="2">
    <source>
        <dbReference type="ARBA" id="ARBA00022617"/>
    </source>
</evidence>
<organism evidence="8 9">
    <name type="scientific">Natrinema ejinorense</name>
    <dbReference type="NCBI Taxonomy" id="373386"/>
    <lineage>
        <taxon>Archaea</taxon>
        <taxon>Methanobacteriati</taxon>
        <taxon>Methanobacteriota</taxon>
        <taxon>Stenosarchaea group</taxon>
        <taxon>Halobacteria</taxon>
        <taxon>Halobacteriales</taxon>
        <taxon>Natrialbaceae</taxon>
        <taxon>Natrinema</taxon>
    </lineage>
</organism>
<dbReference type="Pfam" id="PF00067">
    <property type="entry name" value="p450"/>
    <property type="match status" value="1"/>
</dbReference>
<keyword evidence="5 7" id="KW-0408">Iron</keyword>
<keyword evidence="2 7" id="KW-0349">Heme</keyword>
<reference evidence="8 9" key="1">
    <citation type="submission" date="2017-09" db="EMBL/GenBank/DDBJ databases">
        <title>Genome sequences of Natrinema ejinorence JCM 13890T.</title>
        <authorList>
            <person name="Roh S.W."/>
            <person name="Kim Y.B."/>
            <person name="Kim J.Y."/>
        </authorList>
    </citation>
    <scope>NUCLEOTIDE SEQUENCE [LARGE SCALE GENOMIC DNA]</scope>
    <source>
        <strain evidence="8 9">JCM 13890</strain>
    </source>
</reference>
<dbReference type="EMBL" id="NXNI01000001">
    <property type="protein sequence ID" value="PCR89575.1"/>
    <property type="molecule type" value="Genomic_DNA"/>
</dbReference>
<keyword evidence="4 7" id="KW-0560">Oxidoreductase</keyword>
<dbReference type="GO" id="GO:0020037">
    <property type="term" value="F:heme binding"/>
    <property type="evidence" value="ECO:0007669"/>
    <property type="project" value="InterPro"/>
</dbReference>
<dbReference type="InterPro" id="IPR001128">
    <property type="entry name" value="Cyt_P450"/>
</dbReference>
<evidence type="ECO:0000256" key="6">
    <source>
        <dbReference type="ARBA" id="ARBA00023033"/>
    </source>
</evidence>
<keyword evidence="3 7" id="KW-0479">Metal-binding</keyword>
<evidence type="ECO:0000256" key="7">
    <source>
        <dbReference type="RuleBase" id="RU000461"/>
    </source>
</evidence>
<dbReference type="GO" id="GO:0004497">
    <property type="term" value="F:monooxygenase activity"/>
    <property type="evidence" value="ECO:0007669"/>
    <property type="project" value="UniProtKB-KW"/>
</dbReference>
<name>A0A2A5QRZ6_9EURY</name>
<evidence type="ECO:0000256" key="3">
    <source>
        <dbReference type="ARBA" id="ARBA00022723"/>
    </source>
</evidence>
<gene>
    <name evidence="8" type="ORF">CP557_02925</name>
</gene>
<dbReference type="PROSITE" id="PS00086">
    <property type="entry name" value="CYTOCHROME_P450"/>
    <property type="match status" value="1"/>
</dbReference>
<evidence type="ECO:0000256" key="5">
    <source>
        <dbReference type="ARBA" id="ARBA00023004"/>
    </source>
</evidence>
<dbReference type="GO" id="GO:0005506">
    <property type="term" value="F:iron ion binding"/>
    <property type="evidence" value="ECO:0007669"/>
    <property type="project" value="InterPro"/>
</dbReference>
<dbReference type="SUPFAM" id="SSF48264">
    <property type="entry name" value="Cytochrome P450"/>
    <property type="match status" value="1"/>
</dbReference>
<dbReference type="AlphaFoldDB" id="A0A2A5QRZ6"/>
<dbReference type="Proteomes" id="UP000219689">
    <property type="component" value="Unassembled WGS sequence"/>
</dbReference>
<dbReference type="PANTHER" id="PTHR24291:SF50">
    <property type="entry name" value="BIFUNCTIONAL ALBAFLAVENONE MONOOXYGENASE_TERPENE SYNTHASE"/>
    <property type="match status" value="1"/>
</dbReference>
<evidence type="ECO:0000313" key="9">
    <source>
        <dbReference type="Proteomes" id="UP000219689"/>
    </source>
</evidence>
<dbReference type="InterPro" id="IPR050196">
    <property type="entry name" value="Cytochrome_P450_Monoox"/>
</dbReference>
<dbReference type="InterPro" id="IPR036396">
    <property type="entry name" value="Cyt_P450_sf"/>
</dbReference>
<dbReference type="PRINTS" id="PR00463">
    <property type="entry name" value="EP450I"/>
</dbReference>
<keyword evidence="6 7" id="KW-0503">Monooxygenase</keyword>
<evidence type="ECO:0000256" key="4">
    <source>
        <dbReference type="ARBA" id="ARBA00023002"/>
    </source>
</evidence>
<evidence type="ECO:0000256" key="1">
    <source>
        <dbReference type="ARBA" id="ARBA00010617"/>
    </source>
</evidence>
<sequence>MRNEIPNPSTLPEPPQPNGYPVIGNALDFVGASDPIQFLNDACRDHGDLVKLEMFGNEVYITRSPEDAKRVFDTNNANYEKSSAQQEGFKRIMGEDIIISEGELWRHQRNVLLPVISRDRVASFSPDITDYTEEMLDSWTEGEVIDVNREMMGLTARVMCKVIFNWEADGYGETISENLRTVTTYLFKDSVGVTAPEWLPTPQNRRFKDALETLNAIADEIIATRRHADDDVDDLITRTLEMRDDSDRELTNDILRGKVMTMSFAAHETTAQGLTFTLYLLSQHPHIRQRLQEELDAELDGRSPTAEDLSELDFLEAVIKESFRVYSPGYSINREVINDDELSGYHIPAGSMVIVYQWGIHRNPRVWDRPHTFDPDRWLEDGQPADNEFAYIPFGAGPRRCAGQQFSLLESKLVLATILQECDLELVTEPPIDFDLAVTTRPKNGIDMIPHSR</sequence>
<dbReference type="InterPro" id="IPR002401">
    <property type="entry name" value="Cyt_P450_E_grp-I"/>
</dbReference>
<dbReference type="Gene3D" id="1.10.630.10">
    <property type="entry name" value="Cytochrome P450"/>
    <property type="match status" value="1"/>
</dbReference>
<comment type="caution">
    <text evidence="8">The sequence shown here is derived from an EMBL/GenBank/DDBJ whole genome shotgun (WGS) entry which is preliminary data.</text>
</comment>
<evidence type="ECO:0000313" key="8">
    <source>
        <dbReference type="EMBL" id="PCR89575.1"/>
    </source>
</evidence>
<dbReference type="OrthoDB" id="9881at2157"/>